<proteinExistence type="predicted"/>
<evidence type="ECO:0000256" key="1">
    <source>
        <dbReference type="SAM" id="MobiDB-lite"/>
    </source>
</evidence>
<sequence length="64" mass="6928">MAIKPISSPPEVLTREQAAQSHQDASESEETLPIVHHTQDNVRVVLTPPAADVTLGKGTLWVTE</sequence>
<protein>
    <submittedName>
        <fullName evidence="2">8281_t:CDS:1</fullName>
    </submittedName>
</protein>
<feature type="region of interest" description="Disordered" evidence="1">
    <location>
        <begin position="1"/>
        <end position="33"/>
    </location>
</feature>
<reference evidence="2" key="1">
    <citation type="submission" date="2021-06" db="EMBL/GenBank/DDBJ databases">
        <authorList>
            <person name="Kallberg Y."/>
            <person name="Tangrot J."/>
            <person name="Rosling A."/>
        </authorList>
    </citation>
    <scope>NUCLEOTIDE SEQUENCE</scope>
    <source>
        <strain evidence="2">CL551</strain>
    </source>
</reference>
<gene>
    <name evidence="2" type="ORF">AMORRO_LOCUS14994</name>
</gene>
<feature type="non-terminal residue" evidence="2">
    <location>
        <position position="64"/>
    </location>
</feature>
<keyword evidence="3" id="KW-1185">Reference proteome</keyword>
<dbReference type="EMBL" id="CAJVPV010032648">
    <property type="protein sequence ID" value="CAG8745327.1"/>
    <property type="molecule type" value="Genomic_DNA"/>
</dbReference>
<evidence type="ECO:0000313" key="3">
    <source>
        <dbReference type="Proteomes" id="UP000789342"/>
    </source>
</evidence>
<dbReference type="Proteomes" id="UP000789342">
    <property type="component" value="Unassembled WGS sequence"/>
</dbReference>
<accession>A0A9N9IQC0</accession>
<dbReference type="OrthoDB" id="19714at2759"/>
<dbReference type="AlphaFoldDB" id="A0A9N9IQC0"/>
<organism evidence="2 3">
    <name type="scientific">Acaulospora morrowiae</name>
    <dbReference type="NCBI Taxonomy" id="94023"/>
    <lineage>
        <taxon>Eukaryota</taxon>
        <taxon>Fungi</taxon>
        <taxon>Fungi incertae sedis</taxon>
        <taxon>Mucoromycota</taxon>
        <taxon>Glomeromycotina</taxon>
        <taxon>Glomeromycetes</taxon>
        <taxon>Diversisporales</taxon>
        <taxon>Acaulosporaceae</taxon>
        <taxon>Acaulospora</taxon>
    </lineage>
</organism>
<name>A0A9N9IQC0_9GLOM</name>
<comment type="caution">
    <text evidence="2">The sequence shown here is derived from an EMBL/GenBank/DDBJ whole genome shotgun (WGS) entry which is preliminary data.</text>
</comment>
<evidence type="ECO:0000313" key="2">
    <source>
        <dbReference type="EMBL" id="CAG8745327.1"/>
    </source>
</evidence>